<keyword evidence="5" id="KW-1185">Reference proteome</keyword>
<dbReference type="Proteomes" id="UP000177622">
    <property type="component" value="Unassembled WGS sequence"/>
</dbReference>
<evidence type="ECO:0008006" key="6">
    <source>
        <dbReference type="Google" id="ProtNLM"/>
    </source>
</evidence>
<feature type="domain" description="Alpha/beta hydrolase fold-3" evidence="2">
    <location>
        <begin position="79"/>
        <end position="225"/>
    </location>
</feature>
<dbReference type="GeneID" id="34582244"/>
<dbReference type="GO" id="GO:0016787">
    <property type="term" value="F:hydrolase activity"/>
    <property type="evidence" value="ECO:0007669"/>
    <property type="project" value="InterPro"/>
</dbReference>
<dbReference type="AlphaFoldDB" id="A0A1F5L1V0"/>
<dbReference type="InterPro" id="IPR013094">
    <property type="entry name" value="AB_hydrolase_3"/>
</dbReference>
<feature type="compositionally biased region" description="Low complexity" evidence="1">
    <location>
        <begin position="396"/>
        <end position="406"/>
    </location>
</feature>
<feature type="domain" description="MULE transposase" evidence="3">
    <location>
        <begin position="275"/>
        <end position="372"/>
    </location>
</feature>
<dbReference type="GO" id="GO:0072330">
    <property type="term" value="P:monocarboxylic acid biosynthetic process"/>
    <property type="evidence" value="ECO:0007669"/>
    <property type="project" value="UniProtKB-ARBA"/>
</dbReference>
<proteinExistence type="predicted"/>
<comment type="caution">
    <text evidence="4">The sequence shown here is derived from an EMBL/GenBank/DDBJ whole genome shotgun (WGS) entry which is preliminary data.</text>
</comment>
<dbReference type="SUPFAM" id="SSF53474">
    <property type="entry name" value="alpha/beta-Hydrolases"/>
    <property type="match status" value="1"/>
</dbReference>
<feature type="compositionally biased region" description="Low complexity" evidence="1">
    <location>
        <begin position="606"/>
        <end position="621"/>
    </location>
</feature>
<dbReference type="PANTHER" id="PTHR47718:SF3">
    <property type="entry name" value="PROTEIN FAR1-RELATED SEQUENCE 5-LIKE"/>
    <property type="match status" value="1"/>
</dbReference>
<feature type="compositionally biased region" description="Low complexity" evidence="1">
    <location>
        <begin position="556"/>
        <end position="568"/>
    </location>
</feature>
<evidence type="ECO:0000259" key="3">
    <source>
        <dbReference type="Pfam" id="PF10551"/>
    </source>
</evidence>
<dbReference type="Pfam" id="PF10551">
    <property type="entry name" value="MULE"/>
    <property type="match status" value="1"/>
</dbReference>
<evidence type="ECO:0000256" key="1">
    <source>
        <dbReference type="SAM" id="MobiDB-lite"/>
    </source>
</evidence>
<accession>A0A1F5L1V0</accession>
<feature type="region of interest" description="Disordered" evidence="1">
    <location>
        <begin position="599"/>
        <end position="641"/>
    </location>
</feature>
<dbReference type="Gene3D" id="3.40.50.1820">
    <property type="entry name" value="alpha/beta hydrolase"/>
    <property type="match status" value="1"/>
</dbReference>
<dbReference type="EMBL" id="LXJU01000057">
    <property type="protein sequence ID" value="OGE47172.1"/>
    <property type="molecule type" value="Genomic_DNA"/>
</dbReference>
<feature type="region of interest" description="Disordered" evidence="1">
    <location>
        <begin position="556"/>
        <end position="582"/>
    </location>
</feature>
<dbReference type="RefSeq" id="XP_022482636.1">
    <property type="nucleotide sequence ID" value="XM_022637510.1"/>
</dbReference>
<gene>
    <name evidence="4" type="ORF">PENARI_c057G10534</name>
</gene>
<evidence type="ECO:0000259" key="2">
    <source>
        <dbReference type="Pfam" id="PF07859"/>
    </source>
</evidence>
<protein>
    <recommendedName>
        <fullName evidence="6">Alpha/beta hydrolase fold-3 domain-containing protein</fullName>
    </recommendedName>
</protein>
<organism evidence="4 5">
    <name type="scientific">Penicillium arizonense</name>
    <dbReference type="NCBI Taxonomy" id="1835702"/>
    <lineage>
        <taxon>Eukaryota</taxon>
        <taxon>Fungi</taxon>
        <taxon>Dikarya</taxon>
        <taxon>Ascomycota</taxon>
        <taxon>Pezizomycotina</taxon>
        <taxon>Eurotiomycetes</taxon>
        <taxon>Eurotiomycetidae</taxon>
        <taxon>Eurotiales</taxon>
        <taxon>Aspergillaceae</taxon>
        <taxon>Penicillium</taxon>
    </lineage>
</organism>
<reference evidence="4 5" key="1">
    <citation type="journal article" date="2016" name="Sci. Rep.">
        <title>Penicillium arizonense, a new, genome sequenced fungal species, reveals a high chemical diversity in secreted metabolites.</title>
        <authorList>
            <person name="Grijseels S."/>
            <person name="Nielsen J.C."/>
            <person name="Randelovic M."/>
            <person name="Nielsen J."/>
            <person name="Nielsen K.F."/>
            <person name="Workman M."/>
            <person name="Frisvad J.C."/>
        </authorList>
    </citation>
    <scope>NUCLEOTIDE SEQUENCE [LARGE SCALE GENOMIC DNA]</scope>
    <source>
        <strain evidence="4 5">CBS 141311</strain>
    </source>
</reference>
<dbReference type="InterPro" id="IPR029058">
    <property type="entry name" value="AB_hydrolase_fold"/>
</dbReference>
<evidence type="ECO:0000313" key="4">
    <source>
        <dbReference type="EMBL" id="OGE47172.1"/>
    </source>
</evidence>
<dbReference type="Pfam" id="PF07859">
    <property type="entry name" value="Abhydrolase_3"/>
    <property type="match status" value="1"/>
</dbReference>
<sequence length="641" mass="71528">MELALSHSWVEIEQALGQRPQFSGALAMREQYKALSNQINASHKRSLNLKIEDIAITEYLAARVYTPPTSDERPLPVGIYFHGGGWCCGDVETEDGICQLLSEHVPCIIVSLEYRQAPEHKSPVQLQDVLEGWTWAWNNASMLNGDQPRYYAVGQSAGGHLALALANKLVALGRKADIRDVAALAPITTHPARVPSKYEDKYRSFTDCADAPLNTAFAMNTFFDAVGASLQALLIELPKDGEWIFKYEVDDENHVTALFCIHKTSIALLKTNSWVISMDYTYKTNRYGLPMLDIVGFTATGSTFYVGFAFVRDEKDDNYEVILNCLAKAYEALGLEPPRTILTDKEQALMNAIKVVFPSTKHMICLWHINMNILKKARPLLAEQLAKARQETEALANASSASSASSQRRTKAERDRELREIVDKAWKMMLKREWLDDCPECFLHEYTAEYLHLNEISTSRTEGAHWLLKQDLQVSTNDLLVVLRTFENAVKLQFNKITAKIENEKDVYNRYLPEAEDKPPVLPICRLYLRLLLTRYSYSRILSKCAGEGAPEALGTSSAAAKAPKQAPKTPPPSETPPASSSCYLRKVAVAVDVAEDVAEDEAHTASPASNPASPSIGIASYTAQREDSWPDRLRKRQGAP</sequence>
<name>A0A1F5L1V0_PENAI</name>
<dbReference type="OrthoDB" id="408631at2759"/>
<evidence type="ECO:0000313" key="5">
    <source>
        <dbReference type="Proteomes" id="UP000177622"/>
    </source>
</evidence>
<dbReference type="GO" id="GO:0017000">
    <property type="term" value="P:antibiotic biosynthetic process"/>
    <property type="evidence" value="ECO:0007669"/>
    <property type="project" value="UniProtKB-ARBA"/>
</dbReference>
<dbReference type="STRING" id="1835702.A0A1F5L1V0"/>
<dbReference type="InterPro" id="IPR018289">
    <property type="entry name" value="MULE_transposase_dom"/>
</dbReference>
<dbReference type="PANTHER" id="PTHR47718">
    <property type="entry name" value="OS01G0519700 PROTEIN"/>
    <property type="match status" value="1"/>
</dbReference>
<feature type="region of interest" description="Disordered" evidence="1">
    <location>
        <begin position="396"/>
        <end position="415"/>
    </location>
</feature>